<keyword evidence="5 10" id="KW-0418">Kinase</keyword>
<keyword evidence="3" id="KW-0732">Signal</keyword>
<dbReference type="GO" id="GO:0048544">
    <property type="term" value="P:recognition of pollen"/>
    <property type="evidence" value="ECO:0007669"/>
    <property type="project" value="InterPro"/>
</dbReference>
<dbReference type="AlphaFoldDB" id="A0A6A3AF33"/>
<feature type="domain" description="S-locus glycoprotein" evidence="8">
    <location>
        <begin position="84"/>
        <end position="146"/>
    </location>
</feature>
<evidence type="ECO:0000256" key="1">
    <source>
        <dbReference type="ARBA" id="ARBA00022527"/>
    </source>
</evidence>
<keyword evidence="1" id="KW-0723">Serine/threonine-protein kinase</keyword>
<dbReference type="GO" id="GO:0004674">
    <property type="term" value="F:protein serine/threonine kinase activity"/>
    <property type="evidence" value="ECO:0007669"/>
    <property type="project" value="UniProtKB-KW"/>
</dbReference>
<dbReference type="Pfam" id="PF11883">
    <property type="entry name" value="DUF3403"/>
    <property type="match status" value="1"/>
</dbReference>
<dbReference type="SUPFAM" id="SSF56112">
    <property type="entry name" value="Protein kinase-like (PK-like)"/>
    <property type="match status" value="1"/>
</dbReference>
<organism evidence="10 11">
    <name type="scientific">Hibiscus syriacus</name>
    <name type="common">Rose of Sharon</name>
    <dbReference type="NCBI Taxonomy" id="106335"/>
    <lineage>
        <taxon>Eukaryota</taxon>
        <taxon>Viridiplantae</taxon>
        <taxon>Streptophyta</taxon>
        <taxon>Embryophyta</taxon>
        <taxon>Tracheophyta</taxon>
        <taxon>Spermatophyta</taxon>
        <taxon>Magnoliopsida</taxon>
        <taxon>eudicotyledons</taxon>
        <taxon>Gunneridae</taxon>
        <taxon>Pentapetalae</taxon>
        <taxon>rosids</taxon>
        <taxon>malvids</taxon>
        <taxon>Malvales</taxon>
        <taxon>Malvaceae</taxon>
        <taxon>Malvoideae</taxon>
        <taxon>Hibiscus</taxon>
    </lineage>
</organism>
<dbReference type="PANTHER" id="PTHR27002:SF1101">
    <property type="entry name" value="RECEPTOR-LIKE SERINE_THREONINE-PROTEIN KINASE"/>
    <property type="match status" value="1"/>
</dbReference>
<proteinExistence type="predicted"/>
<evidence type="ECO:0000259" key="9">
    <source>
        <dbReference type="Pfam" id="PF11883"/>
    </source>
</evidence>
<gene>
    <name evidence="10" type="ORF">F3Y22_tig00110472pilonHSYRG00049</name>
</gene>
<feature type="domain" description="S-locus receptor kinase C-terminal" evidence="9">
    <location>
        <begin position="277"/>
        <end position="318"/>
    </location>
</feature>
<protein>
    <submittedName>
        <fullName evidence="10">S-locus lectin protein kinase family protein</fullName>
    </submittedName>
</protein>
<evidence type="ECO:0000256" key="3">
    <source>
        <dbReference type="ARBA" id="ARBA00022729"/>
    </source>
</evidence>
<evidence type="ECO:0000256" key="6">
    <source>
        <dbReference type="ARBA" id="ARBA00022840"/>
    </source>
</evidence>
<accession>A0A6A3AF33</accession>
<comment type="caution">
    <text evidence="10">The sequence shown here is derived from an EMBL/GenBank/DDBJ whole genome shotgun (WGS) entry which is preliminary data.</text>
</comment>
<sequence>MIVQGPVNAGQSSGQQWSTSVNGQRVESIIWIGLSQTGSGQWVKPVWTDQTGRTTSIHDKRLEEFCSSVNNEQDGGFGSKEYIRSGLWNGNDFSGYRNLRWNTIFDNNFVRNENEVYFIQYLKNKSVMSRGVLNQTDSARERVQSEMARKMELIGYSEMVRKNYGPHNFEIEDKNVNDKANKNENEDMELALFGFRTIAQATDTFAFHNKLEYATDGLFSVKSDVFSYGILLLEVISGRKNRGFYHENESDNLIEHSHPEERPCMSSVIHMLGSHNQLPPPKQPDFLFYKKRFEADSSPDIDRSSSRNEISLSLLEAR</sequence>
<dbReference type="InterPro" id="IPR011009">
    <property type="entry name" value="Kinase-like_dom_sf"/>
</dbReference>
<dbReference type="GO" id="GO:0005524">
    <property type="term" value="F:ATP binding"/>
    <property type="evidence" value="ECO:0007669"/>
    <property type="project" value="UniProtKB-KW"/>
</dbReference>
<dbReference type="Proteomes" id="UP000436088">
    <property type="component" value="Unassembled WGS sequence"/>
</dbReference>
<name>A0A6A3AF33_HIBSY</name>
<evidence type="ECO:0000259" key="8">
    <source>
        <dbReference type="Pfam" id="PF00954"/>
    </source>
</evidence>
<dbReference type="InterPro" id="IPR021820">
    <property type="entry name" value="S-locus_recpt_kinase_C"/>
</dbReference>
<evidence type="ECO:0000256" key="2">
    <source>
        <dbReference type="ARBA" id="ARBA00022679"/>
    </source>
</evidence>
<keyword evidence="7" id="KW-1015">Disulfide bond</keyword>
<dbReference type="InterPro" id="IPR000858">
    <property type="entry name" value="S_locus_glycoprot_dom"/>
</dbReference>
<reference evidence="10" key="1">
    <citation type="submission" date="2019-09" db="EMBL/GenBank/DDBJ databases">
        <title>Draft genome information of white flower Hibiscus syriacus.</title>
        <authorList>
            <person name="Kim Y.-M."/>
        </authorList>
    </citation>
    <scope>NUCLEOTIDE SEQUENCE [LARGE SCALE GENOMIC DNA]</scope>
    <source>
        <strain evidence="10">YM2019G1</strain>
    </source>
</reference>
<dbReference type="Pfam" id="PF00954">
    <property type="entry name" value="S_locus_glycop"/>
    <property type="match status" value="1"/>
</dbReference>
<dbReference type="GO" id="GO:0005886">
    <property type="term" value="C:plasma membrane"/>
    <property type="evidence" value="ECO:0007669"/>
    <property type="project" value="TreeGrafter"/>
</dbReference>
<keyword evidence="2" id="KW-0808">Transferase</keyword>
<dbReference type="Gene3D" id="1.10.510.10">
    <property type="entry name" value="Transferase(Phosphotransferase) domain 1"/>
    <property type="match status" value="1"/>
</dbReference>
<dbReference type="EMBL" id="VEPZ02001001">
    <property type="protein sequence ID" value="KAE8703211.1"/>
    <property type="molecule type" value="Genomic_DNA"/>
</dbReference>
<keyword evidence="4" id="KW-0547">Nucleotide-binding</keyword>
<keyword evidence="11" id="KW-1185">Reference proteome</keyword>
<evidence type="ECO:0000256" key="4">
    <source>
        <dbReference type="ARBA" id="ARBA00022741"/>
    </source>
</evidence>
<evidence type="ECO:0000313" key="10">
    <source>
        <dbReference type="EMBL" id="KAE8703211.1"/>
    </source>
</evidence>
<keyword evidence="6" id="KW-0067">ATP-binding</keyword>
<evidence type="ECO:0000256" key="7">
    <source>
        <dbReference type="ARBA" id="ARBA00023157"/>
    </source>
</evidence>
<dbReference type="GO" id="GO:0030246">
    <property type="term" value="F:carbohydrate binding"/>
    <property type="evidence" value="ECO:0007669"/>
    <property type="project" value="UniProtKB-KW"/>
</dbReference>
<evidence type="ECO:0000256" key="5">
    <source>
        <dbReference type="ARBA" id="ARBA00022777"/>
    </source>
</evidence>
<evidence type="ECO:0000313" key="11">
    <source>
        <dbReference type="Proteomes" id="UP000436088"/>
    </source>
</evidence>
<dbReference type="PANTHER" id="PTHR27002">
    <property type="entry name" value="RECEPTOR-LIKE SERINE/THREONINE-PROTEIN KINASE SD1-8"/>
    <property type="match status" value="1"/>
</dbReference>